<dbReference type="EMBL" id="JALIDZ010000015">
    <property type="protein sequence ID" value="MCT8974791.1"/>
    <property type="molecule type" value="Genomic_DNA"/>
</dbReference>
<accession>A0AAW5R889</accession>
<protein>
    <submittedName>
        <fullName evidence="6">Amino acid ABC transporter substrate-binding protein</fullName>
    </submittedName>
</protein>
<evidence type="ECO:0000256" key="3">
    <source>
        <dbReference type="ARBA" id="ARBA00022970"/>
    </source>
</evidence>
<evidence type="ECO:0000313" key="6">
    <source>
        <dbReference type="EMBL" id="MCT8974791.1"/>
    </source>
</evidence>
<keyword evidence="2 4" id="KW-0732">Signal</keyword>
<evidence type="ECO:0000256" key="1">
    <source>
        <dbReference type="ARBA" id="ARBA00010062"/>
    </source>
</evidence>
<dbReference type="InterPro" id="IPR028081">
    <property type="entry name" value="Leu-bd"/>
</dbReference>
<organism evidence="6 7">
    <name type="scientific">Microbaculum marinisediminis</name>
    <dbReference type="NCBI Taxonomy" id="2931392"/>
    <lineage>
        <taxon>Bacteria</taxon>
        <taxon>Pseudomonadati</taxon>
        <taxon>Pseudomonadota</taxon>
        <taxon>Alphaproteobacteria</taxon>
        <taxon>Hyphomicrobiales</taxon>
        <taxon>Tepidamorphaceae</taxon>
        <taxon>Microbaculum</taxon>
    </lineage>
</organism>
<sequence>MKRRDILKIGAAALVAGSLTAGTAAAQDTIKIGASAPKTGPLAGGAAVTHWPALQLWVHNVNEKGGIKVGDKQMKVELIEYDDRTSGEEAVKNIQRLATVDKADFIVAPYGTGLNLATAPLFAKYGYPQIAVTAVSDKVDESAARWPNSFWTLGTSTAFAESVADVLTTLKDAGAIGNKVAVVNVADAFGIELANAGKPALEKAGFEIVYDSSYPLGTQDLAPVISEAKNADPDAFIAFSYPPDTFGLTDQAKIAGLDVGAFYVGVATAFPAYVGKFGASAEGVLGAGGVNPDTEAMQAWYKQHQEVTGVGADYWASPVMYSSLQVLEQAIERAGTLDKAKVIEQLTNGSFDTIMGGMTFDGNVNRTFWTVGQWKDGQFHGVASTGLDGAVAPVAKTGW</sequence>
<dbReference type="PANTHER" id="PTHR30483:SF37">
    <property type="entry name" value="ABC TRANSPORTER SUBSTRATE-BINDING PROTEIN"/>
    <property type="match status" value="1"/>
</dbReference>
<keyword evidence="7" id="KW-1185">Reference proteome</keyword>
<feature type="chain" id="PRO_5043845988" evidence="4">
    <location>
        <begin position="27"/>
        <end position="399"/>
    </location>
</feature>
<dbReference type="PANTHER" id="PTHR30483">
    <property type="entry name" value="LEUCINE-SPECIFIC-BINDING PROTEIN"/>
    <property type="match status" value="1"/>
</dbReference>
<feature type="domain" description="Leucine-binding protein" evidence="5">
    <location>
        <begin position="29"/>
        <end position="376"/>
    </location>
</feature>
<dbReference type="Pfam" id="PF13458">
    <property type="entry name" value="Peripla_BP_6"/>
    <property type="match status" value="1"/>
</dbReference>
<gene>
    <name evidence="6" type="ORF">MUB46_23285</name>
</gene>
<dbReference type="SUPFAM" id="SSF53822">
    <property type="entry name" value="Periplasmic binding protein-like I"/>
    <property type="match status" value="1"/>
</dbReference>
<dbReference type="InterPro" id="IPR028082">
    <property type="entry name" value="Peripla_BP_I"/>
</dbReference>
<evidence type="ECO:0000259" key="5">
    <source>
        <dbReference type="Pfam" id="PF13458"/>
    </source>
</evidence>
<name>A0AAW5R889_9HYPH</name>
<keyword evidence="3" id="KW-0029">Amino-acid transport</keyword>
<dbReference type="InterPro" id="IPR051010">
    <property type="entry name" value="BCAA_transport"/>
</dbReference>
<proteinExistence type="inferred from homology"/>
<reference evidence="6 7" key="1">
    <citation type="submission" date="2022-04" db="EMBL/GenBank/DDBJ databases">
        <authorList>
            <person name="Ye Y.-Q."/>
            <person name="Du Z.-J."/>
        </authorList>
    </citation>
    <scope>NUCLEOTIDE SEQUENCE [LARGE SCALE GENOMIC DNA]</scope>
    <source>
        <strain evidence="6 7">A6E488</strain>
    </source>
</reference>
<dbReference type="CDD" id="cd06338">
    <property type="entry name" value="PBP1_ABC_ligand_binding-like"/>
    <property type="match status" value="1"/>
</dbReference>
<comment type="similarity">
    <text evidence="1">Belongs to the leucine-binding protein family.</text>
</comment>
<dbReference type="AlphaFoldDB" id="A0AAW5R889"/>
<dbReference type="Proteomes" id="UP001320898">
    <property type="component" value="Unassembled WGS sequence"/>
</dbReference>
<dbReference type="GO" id="GO:0006865">
    <property type="term" value="P:amino acid transport"/>
    <property type="evidence" value="ECO:0007669"/>
    <property type="project" value="UniProtKB-KW"/>
</dbReference>
<feature type="signal peptide" evidence="4">
    <location>
        <begin position="1"/>
        <end position="26"/>
    </location>
</feature>
<evidence type="ECO:0000313" key="7">
    <source>
        <dbReference type="Proteomes" id="UP001320898"/>
    </source>
</evidence>
<keyword evidence="3" id="KW-0813">Transport</keyword>
<comment type="caution">
    <text evidence="6">The sequence shown here is derived from an EMBL/GenBank/DDBJ whole genome shotgun (WGS) entry which is preliminary data.</text>
</comment>
<dbReference type="Gene3D" id="3.40.50.2300">
    <property type="match status" value="2"/>
</dbReference>
<dbReference type="RefSeq" id="WP_261618379.1">
    <property type="nucleotide sequence ID" value="NZ_JALIDZ010000015.1"/>
</dbReference>
<evidence type="ECO:0000256" key="2">
    <source>
        <dbReference type="ARBA" id="ARBA00022729"/>
    </source>
</evidence>
<evidence type="ECO:0000256" key="4">
    <source>
        <dbReference type="SAM" id="SignalP"/>
    </source>
</evidence>